<name>A0A1X7GBP0_9SPHN</name>
<feature type="transmembrane region" description="Helical" evidence="1">
    <location>
        <begin position="322"/>
        <end position="340"/>
    </location>
</feature>
<protein>
    <recommendedName>
        <fullName evidence="4">Glycosyltransferase RgtA/B/C/D-like domain-containing protein</fullName>
    </recommendedName>
</protein>
<feature type="transmembrane region" description="Helical" evidence="1">
    <location>
        <begin position="62"/>
        <end position="83"/>
    </location>
</feature>
<dbReference type="OrthoDB" id="7293882at2"/>
<feature type="transmembrane region" description="Helical" evidence="1">
    <location>
        <begin position="95"/>
        <end position="116"/>
    </location>
</feature>
<organism evidence="2 3">
    <name type="scientific">Allosphingosinicella indica</name>
    <dbReference type="NCBI Taxonomy" id="941907"/>
    <lineage>
        <taxon>Bacteria</taxon>
        <taxon>Pseudomonadati</taxon>
        <taxon>Pseudomonadota</taxon>
        <taxon>Alphaproteobacteria</taxon>
        <taxon>Sphingomonadales</taxon>
        <taxon>Sphingomonadaceae</taxon>
        <taxon>Allosphingosinicella</taxon>
    </lineage>
</organism>
<evidence type="ECO:0008006" key="4">
    <source>
        <dbReference type="Google" id="ProtNLM"/>
    </source>
</evidence>
<keyword evidence="1" id="KW-0812">Transmembrane</keyword>
<dbReference type="EMBL" id="LT840185">
    <property type="protein sequence ID" value="SMF67143.1"/>
    <property type="molecule type" value="Genomic_DNA"/>
</dbReference>
<evidence type="ECO:0000313" key="2">
    <source>
        <dbReference type="EMBL" id="SMF67143.1"/>
    </source>
</evidence>
<reference evidence="3" key="1">
    <citation type="submission" date="2017-04" db="EMBL/GenBank/DDBJ databases">
        <authorList>
            <person name="Varghese N."/>
            <person name="Submissions S."/>
        </authorList>
    </citation>
    <scope>NUCLEOTIDE SEQUENCE [LARGE SCALE GENOMIC DNA]</scope>
    <source>
        <strain evidence="3">Dd16</strain>
    </source>
</reference>
<evidence type="ECO:0000256" key="1">
    <source>
        <dbReference type="SAM" id="Phobius"/>
    </source>
</evidence>
<accession>A0A1X7GBP0</accession>
<feature type="transmembrane region" description="Helical" evidence="1">
    <location>
        <begin position="296"/>
        <end position="315"/>
    </location>
</feature>
<proteinExistence type="predicted"/>
<keyword evidence="1" id="KW-0472">Membrane</keyword>
<dbReference type="AlphaFoldDB" id="A0A1X7GBP0"/>
<keyword evidence="1" id="KW-1133">Transmembrane helix</keyword>
<feature type="transmembrane region" description="Helical" evidence="1">
    <location>
        <begin position="136"/>
        <end position="160"/>
    </location>
</feature>
<evidence type="ECO:0000313" key="3">
    <source>
        <dbReference type="Proteomes" id="UP000192934"/>
    </source>
</evidence>
<gene>
    <name evidence="2" type="ORF">SAMN06295910_1468</name>
</gene>
<feature type="transmembrane region" description="Helical" evidence="1">
    <location>
        <begin position="346"/>
        <end position="370"/>
    </location>
</feature>
<feature type="transmembrane region" description="Helical" evidence="1">
    <location>
        <begin position="20"/>
        <end position="42"/>
    </location>
</feature>
<dbReference type="Proteomes" id="UP000192934">
    <property type="component" value="Chromosome I"/>
</dbReference>
<dbReference type="RefSeq" id="WP_085218195.1">
    <property type="nucleotide sequence ID" value="NZ_LT840185.1"/>
</dbReference>
<feature type="transmembrane region" description="Helical" evidence="1">
    <location>
        <begin position="212"/>
        <end position="236"/>
    </location>
</feature>
<dbReference type="STRING" id="941907.SAMN06295910_1468"/>
<sequence length="532" mass="58771">MVLRLNFRNPVRGQWWQSRLFLALVILAAAIPLIAPAVPPLVDLPGHMGRYRVQLNMGESAALARYFGFQWAVIGNLGIDLLIEPLGRLFGLEPAVKMIVLAIPPLTVAGLLWIAHEIHGRIPATAFFALPLAYGYPFQFGFANFALSAAFALIAFALWIRMGRKGRERQRAILFVPIGALIWLTHTFGWGLLGLLAFATETASARERGHNYFAALVRGGLACLPLAPPVALMLLWRSGQVAGSTGDWFNWYAKGRWLVYLLRERWEAWDVASALLVMALPLTAIFWTRIRFSHKLGLATLFLMLAFIGLPRILLGSAYADMRLAPFLFAVAIIAIAPVGEFAKRWSGAIAIFGIAFFAARIAVSTAAFADVDRGWQAQLAAVPHIAEGSRVLALAETPCNEVWDRPRFEHLTSFATIRRDAFVNDQWVMPGAQLLRVRYRDGEPFADDPSQILRPPECQTRREGSIAMAMQVLPRGAFDHFWLIGVGPADWPSAPFLQPVWQGERGVLYRVVGTATNASDTPNGSDARPIA</sequence>
<feature type="transmembrane region" description="Helical" evidence="1">
    <location>
        <begin position="172"/>
        <end position="200"/>
    </location>
</feature>
<keyword evidence="3" id="KW-1185">Reference proteome</keyword>